<name>A0AAX4HGJ2_9ASCO</name>
<dbReference type="PANTHER" id="PTHR46515">
    <property type="entry name" value="TATA ELEMENT MODULATORY FACTOR TMF1"/>
    <property type="match status" value="1"/>
</dbReference>
<dbReference type="PANTHER" id="PTHR46515:SF1">
    <property type="entry name" value="TATA ELEMENT MODULATORY FACTOR"/>
    <property type="match status" value="1"/>
</dbReference>
<dbReference type="InterPro" id="IPR022092">
    <property type="entry name" value="TMF_DNA-bd"/>
</dbReference>
<feature type="region of interest" description="Disordered" evidence="5">
    <location>
        <begin position="1"/>
        <end position="20"/>
    </location>
</feature>
<keyword evidence="8" id="KW-1185">Reference proteome</keyword>
<dbReference type="Proteomes" id="UP001338582">
    <property type="component" value="Chromosome 7"/>
</dbReference>
<feature type="region of interest" description="Disordered" evidence="5">
    <location>
        <begin position="132"/>
        <end position="189"/>
    </location>
</feature>
<proteinExistence type="predicted"/>
<feature type="coiled-coil region" evidence="4">
    <location>
        <begin position="397"/>
        <end position="424"/>
    </location>
</feature>
<feature type="coiled-coil region" evidence="4">
    <location>
        <begin position="192"/>
        <end position="334"/>
    </location>
</feature>
<keyword evidence="2" id="KW-0333">Golgi apparatus</keyword>
<keyword evidence="3 4" id="KW-0175">Coiled coil</keyword>
<feature type="compositionally biased region" description="Polar residues" evidence="5">
    <location>
        <begin position="152"/>
        <end position="167"/>
    </location>
</feature>
<evidence type="ECO:0000256" key="5">
    <source>
        <dbReference type="SAM" id="MobiDB-lite"/>
    </source>
</evidence>
<evidence type="ECO:0000256" key="1">
    <source>
        <dbReference type="ARBA" id="ARBA00004555"/>
    </source>
</evidence>
<gene>
    <name evidence="7" type="ORF">PUMCH_005148</name>
</gene>
<evidence type="ECO:0000259" key="6">
    <source>
        <dbReference type="Pfam" id="PF12325"/>
    </source>
</evidence>
<dbReference type="GO" id="GO:0005794">
    <property type="term" value="C:Golgi apparatus"/>
    <property type="evidence" value="ECO:0007669"/>
    <property type="project" value="UniProtKB-SubCell"/>
</dbReference>
<accession>A0AAX4HGJ2</accession>
<dbReference type="GO" id="GO:0005783">
    <property type="term" value="C:endoplasmic reticulum"/>
    <property type="evidence" value="ECO:0007669"/>
    <property type="project" value="TreeGrafter"/>
</dbReference>
<evidence type="ECO:0000313" key="8">
    <source>
        <dbReference type="Proteomes" id="UP001338582"/>
    </source>
</evidence>
<feature type="coiled-coil region" evidence="4">
    <location>
        <begin position="695"/>
        <end position="802"/>
    </location>
</feature>
<dbReference type="Pfam" id="PF12329">
    <property type="entry name" value="TMF_DNA_bd"/>
    <property type="match status" value="1"/>
</dbReference>
<evidence type="ECO:0000313" key="7">
    <source>
        <dbReference type="EMBL" id="WPK27749.1"/>
    </source>
</evidence>
<reference evidence="7 8" key="1">
    <citation type="submission" date="2023-10" db="EMBL/GenBank/DDBJ databases">
        <title>Draft Genome Sequence of Candida saopaulonensis from a very Premature Infant with Sepsis.</title>
        <authorList>
            <person name="Ning Y."/>
            <person name="Dai R."/>
            <person name="Xiao M."/>
            <person name="Xu Y."/>
            <person name="Yan Q."/>
            <person name="Zhang L."/>
        </authorList>
    </citation>
    <scope>NUCLEOTIDE SEQUENCE [LARGE SCALE GENOMIC DNA]</scope>
    <source>
        <strain evidence="7 8">19XY460</strain>
    </source>
</reference>
<dbReference type="KEGG" id="asau:88176206"/>
<organism evidence="7 8">
    <name type="scientific">Australozyma saopauloensis</name>
    <dbReference type="NCBI Taxonomy" id="291208"/>
    <lineage>
        <taxon>Eukaryota</taxon>
        <taxon>Fungi</taxon>
        <taxon>Dikarya</taxon>
        <taxon>Ascomycota</taxon>
        <taxon>Saccharomycotina</taxon>
        <taxon>Pichiomycetes</taxon>
        <taxon>Metschnikowiaceae</taxon>
        <taxon>Australozyma</taxon>
    </lineage>
</organism>
<dbReference type="AlphaFoldDB" id="A0AAX4HGJ2"/>
<feature type="coiled-coil region" evidence="4">
    <location>
        <begin position="470"/>
        <end position="578"/>
    </location>
</feature>
<protein>
    <recommendedName>
        <fullName evidence="6">TATA element modulatory factor 1 TATA binding domain-containing protein</fullName>
    </recommendedName>
</protein>
<sequence>MSEPGDGTPLPPAKLSKPKRLTLQERLAQAAKSKKKQSGVLDFPSLSACSTAENSPIVTQDNSFAETEVSALEAANTLVSGESGKPISNEPKSAEPEGNDSGNNTALDPAAAAVAQAFLDGVDVLYNADASVSSSTSMGDDLGAGNGANEPEPTQNDQQSVTESLSVVNGPETSAKGVAEESQTCSPNPAIDETLKEEIAALKKEIQKLSLSVALKSHELELLKRNTGSSAVEKKLKEKETVIAQLMDEGKELSSKEIKQNERIRGLVAQNKELEASLKNYSEKNNQSLLKISEIEDLIKVHKFTSIDQLLDAMTKSTQKIADLQNTIDRTKKLNWEGKYKELQKLYETGIDEQRTTRKEISELSVQLELLQNLSKLELLSKEAIISGLNREIIQFKDEASLEVSRLESKIEQLRLENESFLKSGHFESNSDSNESSKKIDYQDYAKLSQANQKLQEQFLSSLENWRLIELDLRQKIENLNATVDTLKKSKVKATAEIKRLHSQLSEQTEEITKLKTEIHRLTDLDTETTFKLKMKMNDYAELEEQLVSLRNVSEADQNNYEMKIQTLLETITALQSQSQQFPVSMSSDNISLQNSHRQSQEQFLMTRAEHPRPPLRLHSLNSLTFPLYPNLAINTPLVGWDDNGFTQSQFQFIPETPNSQMISSEIFPQDAADSTSSNTPVRSTSGATKNIQIISKMSSNIRRLEMEILTLQEENEELVKEKEQAQQEIMALFDAQKDVSDLKARTEELAQELEKKRKTEDTLMVLVGEKSEQVEELRADVADLKDLMRQQVQQMIEMQQK</sequence>
<dbReference type="InterPro" id="IPR052602">
    <property type="entry name" value="Growth_transcription_reg"/>
</dbReference>
<dbReference type="InterPro" id="IPR022091">
    <property type="entry name" value="TMF_TATA-bd"/>
</dbReference>
<comment type="subcellular location">
    <subcellularLocation>
        <location evidence="1">Golgi apparatus</location>
    </subcellularLocation>
</comment>
<evidence type="ECO:0000256" key="2">
    <source>
        <dbReference type="ARBA" id="ARBA00023034"/>
    </source>
</evidence>
<evidence type="ECO:0000256" key="3">
    <source>
        <dbReference type="ARBA" id="ARBA00023054"/>
    </source>
</evidence>
<feature type="domain" description="TATA element modulatory factor 1 TATA binding" evidence="6">
    <location>
        <begin position="684"/>
        <end position="796"/>
    </location>
</feature>
<dbReference type="Pfam" id="PF12325">
    <property type="entry name" value="TMF_TATA_bd"/>
    <property type="match status" value="1"/>
</dbReference>
<dbReference type="RefSeq" id="XP_062880125.1">
    <property type="nucleotide sequence ID" value="XM_063024055.1"/>
</dbReference>
<dbReference type="GeneID" id="88176206"/>
<evidence type="ECO:0000256" key="4">
    <source>
        <dbReference type="SAM" id="Coils"/>
    </source>
</evidence>
<dbReference type="EMBL" id="CP138900">
    <property type="protein sequence ID" value="WPK27749.1"/>
    <property type="molecule type" value="Genomic_DNA"/>
</dbReference>
<feature type="region of interest" description="Disordered" evidence="5">
    <location>
        <begin position="75"/>
        <end position="108"/>
    </location>
</feature>